<feature type="transmembrane region" description="Helical" evidence="7">
    <location>
        <begin position="193"/>
        <end position="214"/>
    </location>
</feature>
<dbReference type="InterPro" id="IPR049326">
    <property type="entry name" value="Rhodopsin_dom_fungi"/>
</dbReference>
<dbReference type="Pfam" id="PF20684">
    <property type="entry name" value="Fung_rhodopsin"/>
    <property type="match status" value="1"/>
</dbReference>
<dbReference type="EMBL" id="JAKNSF020000226">
    <property type="protein sequence ID" value="KAK7706079.1"/>
    <property type="molecule type" value="Genomic_DNA"/>
</dbReference>
<evidence type="ECO:0000313" key="9">
    <source>
        <dbReference type="EMBL" id="KAK7706079.1"/>
    </source>
</evidence>
<dbReference type="InterPro" id="IPR052337">
    <property type="entry name" value="SAT4-like"/>
</dbReference>
<feature type="domain" description="Rhodopsin" evidence="8">
    <location>
        <begin position="48"/>
        <end position="294"/>
    </location>
</feature>
<keyword evidence="5 7" id="KW-0472">Membrane</keyword>
<dbReference type="Gene3D" id="3.40.50.720">
    <property type="entry name" value="NAD(P)-binding Rossmann-like Domain"/>
    <property type="match status" value="1"/>
</dbReference>
<feature type="transmembrane region" description="Helical" evidence="7">
    <location>
        <begin position="31"/>
        <end position="52"/>
    </location>
</feature>
<reference evidence="9 10" key="1">
    <citation type="submission" date="2024-02" db="EMBL/GenBank/DDBJ databases">
        <title>De novo assembly and annotation of 12 fungi associated with fruit tree decline syndrome in Ontario, Canada.</title>
        <authorList>
            <person name="Sulman M."/>
            <person name="Ellouze W."/>
            <person name="Ilyukhin E."/>
        </authorList>
    </citation>
    <scope>NUCLEOTIDE SEQUENCE [LARGE SCALE GENOMIC DNA]</scope>
    <source>
        <strain evidence="9 10">M169</strain>
    </source>
</reference>
<dbReference type="PANTHER" id="PTHR33048:SF47">
    <property type="entry name" value="INTEGRAL MEMBRANE PROTEIN-RELATED"/>
    <property type="match status" value="1"/>
</dbReference>
<evidence type="ECO:0000256" key="1">
    <source>
        <dbReference type="ARBA" id="ARBA00004141"/>
    </source>
</evidence>
<proteinExistence type="inferred from homology"/>
<keyword evidence="3" id="KW-0521">NADP</keyword>
<protein>
    <recommendedName>
        <fullName evidence="8">Rhodopsin domain-containing protein</fullName>
    </recommendedName>
</protein>
<comment type="similarity">
    <text evidence="6">Belongs to the SAT4 family.</text>
</comment>
<feature type="transmembrane region" description="Helical" evidence="7">
    <location>
        <begin position="143"/>
        <end position="164"/>
    </location>
</feature>
<organism evidence="9 10">
    <name type="scientific">Diaporthe eres</name>
    <name type="common">Phomopsis oblonga</name>
    <dbReference type="NCBI Taxonomy" id="83184"/>
    <lineage>
        <taxon>Eukaryota</taxon>
        <taxon>Fungi</taxon>
        <taxon>Dikarya</taxon>
        <taxon>Ascomycota</taxon>
        <taxon>Pezizomycotina</taxon>
        <taxon>Sordariomycetes</taxon>
        <taxon>Sordariomycetidae</taxon>
        <taxon>Diaporthales</taxon>
        <taxon>Diaporthaceae</taxon>
        <taxon>Diaporthe</taxon>
        <taxon>Diaporthe eres species complex</taxon>
    </lineage>
</organism>
<evidence type="ECO:0000256" key="2">
    <source>
        <dbReference type="ARBA" id="ARBA00022692"/>
    </source>
</evidence>
<dbReference type="PROSITE" id="PS00061">
    <property type="entry name" value="ADH_SHORT"/>
    <property type="match status" value="1"/>
</dbReference>
<comment type="caution">
    <text evidence="9">The sequence shown here is derived from an EMBL/GenBank/DDBJ whole genome shotgun (WGS) entry which is preliminary data.</text>
</comment>
<dbReference type="PANTHER" id="PTHR33048">
    <property type="entry name" value="PTH11-LIKE INTEGRAL MEMBRANE PROTEIN (AFU_ORTHOLOGUE AFUA_5G11245)"/>
    <property type="match status" value="1"/>
</dbReference>
<sequence>MWEAPISPWAAAPPPGQERHEEYYSGISTSLIGVGLFSTILAVAVVCLRLYSRIFSARGLRADDYLIILATGFLIGFFAICVRLTVYGVGTHVWDVYMANYTPGILQLIVFSQILGCLMVSFNKLSVLSLYVTITPNKKFRAVVYSLMGFVIGFTLAYVLVQILDCNPVQGQWDLRLFQTTQCIDSTVSPMQILSVVNILVDLAVVVLPIPVILPLPLSKKDKASCLLLFAAGGGLVCIAAVGRTVELTPLLHPRSSGFVDVTWVIVPELNWAFAEGSIGIVAASLPAIRPLFIRLLSKIRGTASSENDRPVVSLEDMCRGSRGSKGTPGGRWEVFIGDFAMSGIGQDLAERLHPQGYNIVVSGRRSKEGQAVASQLDPTGETAIFVQCDVVSYASQANLFKTAWDKWNRLDAFVANAGAVDRGSRYNLGRRGAAVGDAPPEPDLSCTDIDVKGVIFGTELAVHYMRHNPEQARGGKIIVTGSAAAIYPVVNLPEYSAAKAAALQFARVMAPMLALEGITINNVLPNGYDTDIMPGFKEAFLDEHLTKKECIMTAFEVFLDDVAGEKTGQAIETAYESHYYHEVPPGKSGEVNERVVKVYEPWFEMMHGARSGLPGTIKEPLRKLSK</sequence>
<dbReference type="InterPro" id="IPR020904">
    <property type="entry name" value="Sc_DH/Rdtase_CS"/>
</dbReference>
<keyword evidence="2 7" id="KW-0812">Transmembrane</keyword>
<evidence type="ECO:0000256" key="7">
    <source>
        <dbReference type="SAM" id="Phobius"/>
    </source>
</evidence>
<evidence type="ECO:0000256" key="3">
    <source>
        <dbReference type="ARBA" id="ARBA00022857"/>
    </source>
</evidence>
<dbReference type="Pfam" id="PF00106">
    <property type="entry name" value="adh_short"/>
    <property type="match status" value="1"/>
</dbReference>
<feature type="transmembrane region" description="Helical" evidence="7">
    <location>
        <begin position="226"/>
        <end position="246"/>
    </location>
</feature>
<evidence type="ECO:0000256" key="6">
    <source>
        <dbReference type="ARBA" id="ARBA00038359"/>
    </source>
</evidence>
<dbReference type="InterPro" id="IPR002347">
    <property type="entry name" value="SDR_fam"/>
</dbReference>
<gene>
    <name evidence="9" type="ORF">SLS63_014037</name>
</gene>
<feature type="transmembrane region" description="Helical" evidence="7">
    <location>
        <begin position="105"/>
        <end position="122"/>
    </location>
</feature>
<evidence type="ECO:0000259" key="8">
    <source>
        <dbReference type="Pfam" id="PF20684"/>
    </source>
</evidence>
<accession>A0ABR1NLT5</accession>
<dbReference type="Proteomes" id="UP001430848">
    <property type="component" value="Unassembled WGS sequence"/>
</dbReference>
<feature type="transmembrane region" description="Helical" evidence="7">
    <location>
        <begin position="64"/>
        <end position="85"/>
    </location>
</feature>
<dbReference type="PRINTS" id="PR00081">
    <property type="entry name" value="GDHRDH"/>
</dbReference>
<dbReference type="InterPro" id="IPR036291">
    <property type="entry name" value="NAD(P)-bd_dom_sf"/>
</dbReference>
<keyword evidence="4 7" id="KW-1133">Transmembrane helix</keyword>
<evidence type="ECO:0000256" key="5">
    <source>
        <dbReference type="ARBA" id="ARBA00023136"/>
    </source>
</evidence>
<evidence type="ECO:0000313" key="10">
    <source>
        <dbReference type="Proteomes" id="UP001430848"/>
    </source>
</evidence>
<comment type="subcellular location">
    <subcellularLocation>
        <location evidence="1">Membrane</location>
        <topology evidence="1">Multi-pass membrane protein</topology>
    </subcellularLocation>
</comment>
<evidence type="ECO:0000256" key="4">
    <source>
        <dbReference type="ARBA" id="ARBA00022989"/>
    </source>
</evidence>
<dbReference type="SUPFAM" id="SSF51735">
    <property type="entry name" value="NAD(P)-binding Rossmann-fold domains"/>
    <property type="match status" value="1"/>
</dbReference>
<keyword evidence="10" id="KW-1185">Reference proteome</keyword>
<name>A0ABR1NLT5_DIAER</name>